<dbReference type="SUPFAM" id="SSF81321">
    <property type="entry name" value="Family A G protein-coupled receptor-like"/>
    <property type="match status" value="1"/>
</dbReference>
<evidence type="ECO:0000256" key="3">
    <source>
        <dbReference type="ARBA" id="ARBA00022692"/>
    </source>
</evidence>
<dbReference type="GO" id="GO:0005886">
    <property type="term" value="C:plasma membrane"/>
    <property type="evidence" value="ECO:0007669"/>
    <property type="project" value="UniProtKB-SubCell"/>
</dbReference>
<feature type="domain" description="G-protein coupled receptors family 1 profile" evidence="10">
    <location>
        <begin position="1"/>
        <end position="130"/>
    </location>
</feature>
<keyword evidence="3 9" id="KW-0812">Transmembrane</keyword>
<keyword evidence="2" id="KW-1003">Cell membrane</keyword>
<dbReference type="InterPro" id="IPR000276">
    <property type="entry name" value="GPCR_Rhodpsn"/>
</dbReference>
<comment type="subcellular location">
    <subcellularLocation>
        <location evidence="1">Cell membrane</location>
        <topology evidence="1">Multi-pass membrane protein</topology>
    </subcellularLocation>
</comment>
<dbReference type="EnsemblMetazoa" id="CLYHEMT000577.1">
    <property type="protein sequence ID" value="CLYHEMP000577.1"/>
    <property type="gene ID" value="CLYHEMG000577"/>
</dbReference>
<evidence type="ECO:0000256" key="6">
    <source>
        <dbReference type="ARBA" id="ARBA00023136"/>
    </source>
</evidence>
<feature type="transmembrane region" description="Helical" evidence="9">
    <location>
        <begin position="13"/>
        <end position="36"/>
    </location>
</feature>
<evidence type="ECO:0000256" key="8">
    <source>
        <dbReference type="ARBA" id="ARBA00023224"/>
    </source>
</evidence>
<proteinExistence type="predicted"/>
<dbReference type="PANTHER" id="PTHR24249:SF372">
    <property type="entry name" value="G-PROTEIN COUPLED RECEPTORS FAMILY 1 PROFILE DOMAIN-CONTAINING PROTEIN"/>
    <property type="match status" value="1"/>
</dbReference>
<evidence type="ECO:0000313" key="12">
    <source>
        <dbReference type="Proteomes" id="UP000594262"/>
    </source>
</evidence>
<dbReference type="Gene3D" id="1.20.1070.10">
    <property type="entry name" value="Rhodopsin 7-helix transmembrane proteins"/>
    <property type="match status" value="1"/>
</dbReference>
<feature type="transmembrane region" description="Helical" evidence="9">
    <location>
        <begin position="114"/>
        <end position="132"/>
    </location>
</feature>
<dbReference type="PANTHER" id="PTHR24249">
    <property type="entry name" value="HISTAMINE RECEPTOR-RELATED G-PROTEIN COUPLED RECEPTOR"/>
    <property type="match status" value="1"/>
</dbReference>
<organism evidence="11 12">
    <name type="scientific">Clytia hemisphaerica</name>
    <dbReference type="NCBI Taxonomy" id="252671"/>
    <lineage>
        <taxon>Eukaryota</taxon>
        <taxon>Metazoa</taxon>
        <taxon>Cnidaria</taxon>
        <taxon>Hydrozoa</taxon>
        <taxon>Hydroidolina</taxon>
        <taxon>Leptothecata</taxon>
        <taxon>Obeliida</taxon>
        <taxon>Clytiidae</taxon>
        <taxon>Clytia</taxon>
    </lineage>
</organism>
<evidence type="ECO:0000256" key="5">
    <source>
        <dbReference type="ARBA" id="ARBA00023040"/>
    </source>
</evidence>
<evidence type="ECO:0000256" key="4">
    <source>
        <dbReference type="ARBA" id="ARBA00022989"/>
    </source>
</evidence>
<dbReference type="GO" id="GO:0004930">
    <property type="term" value="F:G protein-coupled receptor activity"/>
    <property type="evidence" value="ECO:0007669"/>
    <property type="project" value="UniProtKB-KW"/>
</dbReference>
<dbReference type="AlphaFoldDB" id="A0A7M5TR23"/>
<keyword evidence="5" id="KW-0297">G-protein coupled receptor</keyword>
<dbReference type="CDD" id="cd00637">
    <property type="entry name" value="7tm_classA_rhodopsin-like"/>
    <property type="match status" value="1"/>
</dbReference>
<keyword evidence="4 9" id="KW-1133">Transmembrane helix</keyword>
<evidence type="ECO:0000256" key="7">
    <source>
        <dbReference type="ARBA" id="ARBA00023170"/>
    </source>
</evidence>
<reference evidence="11" key="1">
    <citation type="submission" date="2021-01" db="UniProtKB">
        <authorList>
            <consortium name="EnsemblMetazoa"/>
        </authorList>
    </citation>
    <scope>IDENTIFICATION</scope>
</reference>
<accession>A0A7M5TR23</accession>
<dbReference type="Pfam" id="PF00001">
    <property type="entry name" value="7tm_1"/>
    <property type="match status" value="1"/>
</dbReference>
<keyword evidence="8" id="KW-0807">Transducer</keyword>
<evidence type="ECO:0000313" key="11">
    <source>
        <dbReference type="EnsemblMetazoa" id="CLYHEMP000577.1"/>
    </source>
</evidence>
<evidence type="ECO:0000256" key="1">
    <source>
        <dbReference type="ARBA" id="ARBA00004651"/>
    </source>
</evidence>
<protein>
    <recommendedName>
        <fullName evidence="10">G-protein coupled receptors family 1 profile domain-containing protein</fullName>
    </recommendedName>
</protein>
<evidence type="ECO:0000256" key="2">
    <source>
        <dbReference type="ARBA" id="ARBA00022475"/>
    </source>
</evidence>
<name>A0A7M5TR23_9CNID</name>
<keyword evidence="7" id="KW-0675">Receptor</keyword>
<keyword evidence="12" id="KW-1185">Reference proteome</keyword>
<evidence type="ECO:0000256" key="9">
    <source>
        <dbReference type="SAM" id="Phobius"/>
    </source>
</evidence>
<dbReference type="Proteomes" id="UP000594262">
    <property type="component" value="Unplaced"/>
</dbReference>
<keyword evidence="6 9" id="KW-0472">Membrane</keyword>
<evidence type="ECO:0000259" key="10">
    <source>
        <dbReference type="PROSITE" id="PS50262"/>
    </source>
</evidence>
<dbReference type="InterPro" id="IPR050569">
    <property type="entry name" value="TAAR"/>
</dbReference>
<dbReference type="PRINTS" id="PR00237">
    <property type="entry name" value="GPCRRHODOPSN"/>
</dbReference>
<sequence>TRCNFSVVLEYEYIVFIELGNFIPVWVIIVCLNALLLRKIYKSKKKDIRAHNHQENKTAEDNQRLKAFLRELKYAKVICLTVGIYTLCMAPIIIINTLKVFVPFLNVKSTGFRVMLLFLYLCPALNPLVYGLKMSSYRKEFKRYLPCKRWI</sequence>
<dbReference type="PROSITE" id="PS50262">
    <property type="entry name" value="G_PROTEIN_RECEP_F1_2"/>
    <property type="match status" value="1"/>
</dbReference>
<feature type="transmembrane region" description="Helical" evidence="9">
    <location>
        <begin position="74"/>
        <end position="94"/>
    </location>
</feature>
<dbReference type="OrthoDB" id="6021915at2759"/>
<dbReference type="InterPro" id="IPR017452">
    <property type="entry name" value="GPCR_Rhodpsn_7TM"/>
</dbReference>